<name>A0AAU7J8T8_9CAUD</name>
<proteinExistence type="predicted"/>
<evidence type="ECO:0000313" key="1">
    <source>
        <dbReference type="EMBL" id="XBN74706.1"/>
    </source>
</evidence>
<organism evidence="1">
    <name type="scientific">Xanthomonas phage MK21</name>
    <dbReference type="NCBI Taxonomy" id="3148942"/>
    <lineage>
        <taxon>Viruses</taxon>
        <taxon>Duplodnaviria</taxon>
        <taxon>Heunggongvirae</taxon>
        <taxon>Uroviricota</taxon>
        <taxon>Caudoviricetes</taxon>
    </lineage>
</organism>
<protein>
    <submittedName>
        <fullName evidence="1">Uncharacterized protein</fullName>
    </submittedName>
</protein>
<reference evidence="1" key="2">
    <citation type="submission" date="2024-06" db="EMBL/GenBank/DDBJ databases">
        <title>Novel bacteriophage MK21 infecting Xanthomonas citri.</title>
        <authorList>
            <person name="Song S.-H."/>
            <person name="Lee A.H."/>
            <person name="Choi K.-M."/>
            <person name="Oh D."/>
            <person name="Park J.-G."/>
        </authorList>
    </citation>
    <scope>NUCLEOTIDE SEQUENCE</scope>
</reference>
<accession>A0AAU7J8T8</accession>
<reference evidence="1" key="1">
    <citation type="submission" date="2024-05" db="EMBL/GenBank/DDBJ databases">
        <authorList>
            <person name="Kwon M."/>
            <person name="Moon K."/>
        </authorList>
    </citation>
    <scope>NUCLEOTIDE SEQUENCE</scope>
</reference>
<sequence>MSRGSNNIFLNSFRKHAPVFLWVRGAVAGGTLPEVLYGPLWRLWDWGAMVVPP</sequence>
<dbReference type="EMBL" id="PP780467">
    <property type="protein sequence ID" value="XBN74706.1"/>
    <property type="molecule type" value="Genomic_DNA"/>
</dbReference>